<name>W9HFZ9_9PROT</name>
<dbReference type="Pfam" id="PF13692">
    <property type="entry name" value="Glyco_trans_1_4"/>
    <property type="match status" value="1"/>
</dbReference>
<dbReference type="AlphaFoldDB" id="W9HFZ9"/>
<dbReference type="EMBL" id="AVFL01000001">
    <property type="protein sequence ID" value="EWY42833.1"/>
    <property type="molecule type" value="Genomic_DNA"/>
</dbReference>
<sequence length="325" mass="36279">MLREFMYNYGATRMSEFFAIERESVDFNVLRYDQPERYPMLRRVLDSAKSVIVHSETTAAIVRAAGFRNHVTVAPLLMYPDMVEATLRIDPLTVRAELGVKPDDILIGSFGFIGPPKRMPIVFDALKRLSRRSNRFKLLIVGEGGDVHSEINRWGVGDNVILTGFVDENGFNRLLRSIDILVNLRFPSMGETSATLIQAMSYGIPSIVSNHAWFSELPDNVVHKIGVGIGEAEELEQALLRLADDEAHRSTLGQAAREYAIKHCMPDVVAARYIDAAVQRRADANATSAGMAHRGAEMRFEGLDDGASTFMKTYFQRRIAEATPV</sequence>
<dbReference type="Proteomes" id="UP000019486">
    <property type="component" value="Unassembled WGS sequence"/>
</dbReference>
<accession>W9HFZ9</accession>
<dbReference type="STRING" id="1385369.N825_01200"/>
<dbReference type="PANTHER" id="PTHR12526:SF636">
    <property type="entry name" value="BLL3647 PROTEIN"/>
    <property type="match status" value="1"/>
</dbReference>
<proteinExistence type="predicted"/>
<comment type="caution">
    <text evidence="1">The sequence shown here is derived from an EMBL/GenBank/DDBJ whole genome shotgun (WGS) entry which is preliminary data.</text>
</comment>
<dbReference type="SUPFAM" id="SSF53756">
    <property type="entry name" value="UDP-Glycosyltransferase/glycogen phosphorylase"/>
    <property type="match status" value="1"/>
</dbReference>
<keyword evidence="2" id="KW-1185">Reference proteome</keyword>
<dbReference type="PANTHER" id="PTHR12526">
    <property type="entry name" value="GLYCOSYLTRANSFERASE"/>
    <property type="match status" value="1"/>
</dbReference>
<evidence type="ECO:0000313" key="1">
    <source>
        <dbReference type="EMBL" id="EWY42833.1"/>
    </source>
</evidence>
<dbReference type="CDD" id="cd03801">
    <property type="entry name" value="GT4_PimA-like"/>
    <property type="match status" value="1"/>
</dbReference>
<protein>
    <recommendedName>
        <fullName evidence="3">Glycosyl transferase family 1 domain-containing protein</fullName>
    </recommendedName>
</protein>
<evidence type="ECO:0000313" key="2">
    <source>
        <dbReference type="Proteomes" id="UP000019486"/>
    </source>
</evidence>
<gene>
    <name evidence="1" type="ORF">N825_01200</name>
</gene>
<organism evidence="1 2">
    <name type="scientific">Skermanella stibiiresistens SB22</name>
    <dbReference type="NCBI Taxonomy" id="1385369"/>
    <lineage>
        <taxon>Bacteria</taxon>
        <taxon>Pseudomonadati</taxon>
        <taxon>Pseudomonadota</taxon>
        <taxon>Alphaproteobacteria</taxon>
        <taxon>Rhodospirillales</taxon>
        <taxon>Azospirillaceae</taxon>
        <taxon>Skermanella</taxon>
    </lineage>
</organism>
<evidence type="ECO:0008006" key="3">
    <source>
        <dbReference type="Google" id="ProtNLM"/>
    </source>
</evidence>
<reference evidence="1 2" key="1">
    <citation type="submission" date="2013-08" db="EMBL/GenBank/DDBJ databases">
        <title>The genome sequence of Skermanella stibiiresistens.</title>
        <authorList>
            <person name="Zhu W."/>
            <person name="Wang G."/>
        </authorList>
    </citation>
    <scope>NUCLEOTIDE SEQUENCE [LARGE SCALE GENOMIC DNA]</scope>
    <source>
        <strain evidence="1 2">SB22</strain>
    </source>
</reference>
<dbReference type="GO" id="GO:0016757">
    <property type="term" value="F:glycosyltransferase activity"/>
    <property type="evidence" value="ECO:0007669"/>
    <property type="project" value="TreeGrafter"/>
</dbReference>
<dbReference type="Gene3D" id="3.40.50.2000">
    <property type="entry name" value="Glycogen Phosphorylase B"/>
    <property type="match status" value="2"/>
</dbReference>